<dbReference type="PROSITE" id="PS00165">
    <property type="entry name" value="DEHYDRATASE_SER_THR"/>
    <property type="match status" value="1"/>
</dbReference>
<dbReference type="InterPro" id="IPR036052">
    <property type="entry name" value="TrpB-like_PALP_sf"/>
</dbReference>
<dbReference type="RefSeq" id="WP_013047486.1">
    <property type="nucleotide sequence ID" value="NC_014011.1"/>
</dbReference>
<dbReference type="AlphaFoldDB" id="D5ECD8"/>
<accession>D5ECD8</accession>
<evidence type="ECO:0000259" key="4">
    <source>
        <dbReference type="Pfam" id="PF00291"/>
    </source>
</evidence>
<evidence type="ECO:0000313" key="5">
    <source>
        <dbReference type="EMBL" id="ADE56220.1"/>
    </source>
</evidence>
<dbReference type="OrthoDB" id="9778118at2"/>
<dbReference type="HOGENOM" id="CLU_028142_4_0_0"/>
<name>D5ECD8_AMICL</name>
<reference evidence="5 6" key="1">
    <citation type="journal article" date="2010" name="Stand. Genomic Sci.">
        <title>Complete genome sequence of Aminobacterium colombiense type strain (ALA-1).</title>
        <authorList>
            <person name="Chertkov O."/>
            <person name="Sikorski J."/>
            <person name="Brambilla E."/>
            <person name="Lapidus A."/>
            <person name="Copeland A."/>
            <person name="Glavina Del Rio T."/>
            <person name="Nolan M."/>
            <person name="Lucas S."/>
            <person name="Tice H."/>
            <person name="Cheng J.F."/>
            <person name="Han C."/>
            <person name="Detter J.C."/>
            <person name="Bruce D."/>
            <person name="Tapia R."/>
            <person name="Goodwin L."/>
            <person name="Pitluck S."/>
            <person name="Liolios K."/>
            <person name="Ivanova N."/>
            <person name="Mavromatis K."/>
            <person name="Ovchinnikova G."/>
            <person name="Pati A."/>
            <person name="Chen A."/>
            <person name="Palaniappan K."/>
            <person name="Land M."/>
            <person name="Hauser L."/>
            <person name="Chang Y.J."/>
            <person name="Jeffries C.D."/>
            <person name="Spring S."/>
            <person name="Rohde M."/>
            <person name="Goker M."/>
            <person name="Bristow J."/>
            <person name="Eisen J.A."/>
            <person name="Markowitz V."/>
            <person name="Hugenholtz P."/>
            <person name="Kyrpides N.C."/>
            <person name="Klenk H.P."/>
        </authorList>
    </citation>
    <scope>NUCLEOTIDE SEQUENCE [LARGE SCALE GENOMIC DNA]</scope>
    <source>
        <strain evidence="6">DSM 12261 / ALA-1</strain>
    </source>
</reference>
<dbReference type="PANTHER" id="PTHR48078">
    <property type="entry name" value="THREONINE DEHYDRATASE, MITOCHONDRIAL-RELATED"/>
    <property type="match status" value="1"/>
</dbReference>
<dbReference type="GO" id="GO:0004794">
    <property type="term" value="F:threonine deaminase activity"/>
    <property type="evidence" value="ECO:0007669"/>
    <property type="project" value="TreeGrafter"/>
</dbReference>
<dbReference type="Gene3D" id="3.40.50.1100">
    <property type="match status" value="2"/>
</dbReference>
<proteinExistence type="predicted"/>
<dbReference type="InterPro" id="IPR050147">
    <property type="entry name" value="Ser/Thr_Dehydratase"/>
</dbReference>
<feature type="domain" description="Tryptophan synthase beta chain-like PALP" evidence="4">
    <location>
        <begin position="64"/>
        <end position="360"/>
    </location>
</feature>
<protein>
    <submittedName>
        <fullName evidence="5">Threonine synthase</fullName>
    </submittedName>
</protein>
<dbReference type="EMBL" id="CP001997">
    <property type="protein sequence ID" value="ADE56220.1"/>
    <property type="molecule type" value="Genomic_DNA"/>
</dbReference>
<dbReference type="SUPFAM" id="SSF53686">
    <property type="entry name" value="Tryptophan synthase beta subunit-like PLP-dependent enzymes"/>
    <property type="match status" value="1"/>
</dbReference>
<dbReference type="STRING" id="572547.Amico_0072"/>
<dbReference type="GO" id="GO:0009097">
    <property type="term" value="P:isoleucine biosynthetic process"/>
    <property type="evidence" value="ECO:0007669"/>
    <property type="project" value="TreeGrafter"/>
</dbReference>
<dbReference type="Pfam" id="PF00291">
    <property type="entry name" value="PALP"/>
    <property type="match status" value="1"/>
</dbReference>
<dbReference type="InterPro" id="IPR001926">
    <property type="entry name" value="TrpB-like_PALP"/>
</dbReference>
<evidence type="ECO:0000256" key="2">
    <source>
        <dbReference type="ARBA" id="ARBA00022898"/>
    </source>
</evidence>
<evidence type="ECO:0000256" key="1">
    <source>
        <dbReference type="ARBA" id="ARBA00001933"/>
    </source>
</evidence>
<sequence length="373" mass="41006">MLLCERCHQQHEEDSKYWRCPCGGALLLHVDETRFPSQEALQSRPSSLWRYKEALPLRDGTIPVSLGEGLTPLVPLPWKSGRVFFKLDYLCPTGSYKDRGVAYEVTRLKELGISSIVEDSSGNAGAAMAAYAARAGIHCQIFVPEYTSAGKCVQIESYGAELVRVPGSREDTTRAAEQAASHTYYASHNWSPYFVHGIKTYAFEIWEQLQCTAPHKIIVPAGQGSLVLGCYLAFRHLLQSKIISRFPQIIAVQAKNCAPLYEAFIQRKEEPVQIEKQETIAEGISSALPVRGREVLAAIRKTGGEMLAVDEEEIKRGFYDLAKAGLYVEPTSAVVAAALAKLEGQGKLLTSETTVAFLSGSGLKATDKILHLK</sequence>
<comment type="cofactor">
    <cofactor evidence="1">
        <name>pyridoxal 5'-phosphate</name>
        <dbReference type="ChEBI" id="CHEBI:597326"/>
    </cofactor>
</comment>
<dbReference type="PANTHER" id="PTHR48078:SF6">
    <property type="entry name" value="L-THREONINE DEHYDRATASE CATABOLIC TDCB"/>
    <property type="match status" value="1"/>
</dbReference>
<gene>
    <name evidence="5" type="ordered locus">Amico_0072</name>
</gene>
<dbReference type="GO" id="GO:0003941">
    <property type="term" value="F:L-serine ammonia-lyase activity"/>
    <property type="evidence" value="ECO:0007669"/>
    <property type="project" value="TreeGrafter"/>
</dbReference>
<keyword evidence="6" id="KW-1185">Reference proteome</keyword>
<dbReference type="GO" id="GO:0006565">
    <property type="term" value="P:L-serine catabolic process"/>
    <property type="evidence" value="ECO:0007669"/>
    <property type="project" value="TreeGrafter"/>
</dbReference>
<dbReference type="GO" id="GO:0030170">
    <property type="term" value="F:pyridoxal phosphate binding"/>
    <property type="evidence" value="ECO:0007669"/>
    <property type="project" value="InterPro"/>
</dbReference>
<organism evidence="5 6">
    <name type="scientific">Aminobacterium colombiense (strain DSM 12261 / ALA-1)</name>
    <dbReference type="NCBI Taxonomy" id="572547"/>
    <lineage>
        <taxon>Bacteria</taxon>
        <taxon>Thermotogati</taxon>
        <taxon>Synergistota</taxon>
        <taxon>Synergistia</taxon>
        <taxon>Synergistales</taxon>
        <taxon>Aminobacteriaceae</taxon>
        <taxon>Aminobacterium</taxon>
    </lineage>
</organism>
<dbReference type="eggNOG" id="COG0498">
    <property type="taxonomic scope" value="Bacteria"/>
</dbReference>
<dbReference type="GO" id="GO:0006567">
    <property type="term" value="P:L-threonine catabolic process"/>
    <property type="evidence" value="ECO:0007669"/>
    <property type="project" value="TreeGrafter"/>
</dbReference>
<keyword evidence="2" id="KW-0663">Pyridoxal phosphate</keyword>
<evidence type="ECO:0000313" key="6">
    <source>
        <dbReference type="Proteomes" id="UP000002366"/>
    </source>
</evidence>
<dbReference type="InterPro" id="IPR000634">
    <property type="entry name" value="Ser/Thr_deHydtase_PyrdxlP-BS"/>
</dbReference>
<evidence type="ECO:0000256" key="3">
    <source>
        <dbReference type="ARBA" id="ARBA00023239"/>
    </source>
</evidence>
<dbReference type="Proteomes" id="UP000002366">
    <property type="component" value="Chromosome"/>
</dbReference>
<keyword evidence="3" id="KW-0456">Lyase</keyword>
<dbReference type="KEGG" id="aco:Amico_0072"/>